<evidence type="ECO:0000256" key="10">
    <source>
        <dbReference type="ARBA" id="ARBA00022741"/>
    </source>
</evidence>
<dbReference type="SMART" id="SM00065">
    <property type="entry name" value="GAF"/>
    <property type="match status" value="1"/>
</dbReference>
<dbReference type="Gene3D" id="3.30.565.10">
    <property type="entry name" value="Histidine kinase-like ATPase, C-terminal domain"/>
    <property type="match status" value="1"/>
</dbReference>
<dbReference type="InterPro" id="IPR000700">
    <property type="entry name" value="PAS-assoc_C"/>
</dbReference>
<keyword evidence="6" id="KW-0285">Flavoprotein</keyword>
<dbReference type="AlphaFoldDB" id="A0A4U0RA46"/>
<proteinExistence type="predicted"/>
<dbReference type="Pfam" id="PF08448">
    <property type="entry name" value="PAS_4"/>
    <property type="match status" value="1"/>
</dbReference>
<dbReference type="NCBIfam" id="TIGR00229">
    <property type="entry name" value="sensory_box"/>
    <property type="match status" value="2"/>
</dbReference>
<dbReference type="SMART" id="SM00091">
    <property type="entry name" value="PAS"/>
    <property type="match status" value="2"/>
</dbReference>
<evidence type="ECO:0000256" key="5">
    <source>
        <dbReference type="ARBA" id="ARBA00022606"/>
    </source>
</evidence>
<evidence type="ECO:0000256" key="16">
    <source>
        <dbReference type="SAM" id="MobiDB-lite"/>
    </source>
</evidence>
<sequence length="630" mass="69328">MTEDDIIGIYAARQKTLADFGDFAARHDDLDKMLHEACRLVAQALGTRRAKVLELQEGGGQMFLRAGIGWNPDVVGRVRIPMTEHSSESYSIKCGHPVTSPDIAEETRFEVPQFMRDEGVVALANVPILLPGGIVYGLLQVDDTKPHRFADHDIQFLRTYSAVMGPLIDRLLKANALRESEERFRLTVESVTDHAIFVTDPDDIITDWLPGAQAVFGWTAAEAVGRPGALVATAEDRQTGQPCTQTQAAARDGSAPITRPHQRKDGAQVFIEGAVRALRDPGGRLTGFVRIGRDVTERHKADASLRTLMEGIPQLVWRSLDRGDWIWTSPQWISFTGQSSGQARGWGWLEAVHPEDRDRVMLAWDQAHARGGLDTEFRIRRAADGAHLWHRTRSAPVRDAAGRITEWLGTSTDVQTQREAHDRQSVLVAELQHRTRNLISVVRSIATQTMAGTGPTPAFLDRFNARLSALSRVQGLLSRSDHEPITLPALLRLELDALGAREGSTIRLDGAPVRIRPSLVQTLALGLHELATNARKYGALSGAGGVLTVRWQVEEGATGRRLVIDWQEEGILHDPAQGQAPDSGYGRRLIEKALPYSLGALTTYHLGVDRLDCRIDLPLERPALAPAMAS</sequence>
<dbReference type="PANTHER" id="PTHR41523">
    <property type="entry name" value="TWO-COMPONENT SYSTEM SENSOR PROTEIN"/>
    <property type="match status" value="1"/>
</dbReference>
<feature type="domain" description="PAC" evidence="18">
    <location>
        <begin position="373"/>
        <end position="426"/>
    </location>
</feature>
<name>A0A4U0RA46_9RHOB</name>
<dbReference type="InterPro" id="IPR029016">
    <property type="entry name" value="GAF-like_dom_sf"/>
</dbReference>
<dbReference type="InterPro" id="IPR000014">
    <property type="entry name" value="PAS"/>
</dbReference>
<evidence type="ECO:0000256" key="3">
    <source>
        <dbReference type="ARBA" id="ARBA00022543"/>
    </source>
</evidence>
<evidence type="ECO:0000256" key="8">
    <source>
        <dbReference type="ARBA" id="ARBA00022679"/>
    </source>
</evidence>
<keyword evidence="11" id="KW-0418">Kinase</keyword>
<dbReference type="FunFam" id="3.30.450.20:FF:000099">
    <property type="entry name" value="Sensory box sensor histidine kinase"/>
    <property type="match status" value="1"/>
</dbReference>
<feature type="domain" description="PAS" evidence="17">
    <location>
        <begin position="180"/>
        <end position="226"/>
    </location>
</feature>
<reference evidence="19 20" key="1">
    <citation type="submission" date="2019-04" db="EMBL/GenBank/DDBJ databases">
        <authorList>
            <person name="Li J."/>
        </authorList>
    </citation>
    <scope>NUCLEOTIDE SEQUENCE [LARGE SCALE GENOMIC DNA]</scope>
    <source>
        <strain evidence="19 20">KCTC 42687</strain>
    </source>
</reference>
<dbReference type="PROSITE" id="PS50113">
    <property type="entry name" value="PAC"/>
    <property type="match status" value="2"/>
</dbReference>
<dbReference type="InterPro" id="IPR013655">
    <property type="entry name" value="PAS_fold_3"/>
</dbReference>
<dbReference type="Proteomes" id="UP000309747">
    <property type="component" value="Unassembled WGS sequence"/>
</dbReference>
<dbReference type="Gene3D" id="3.30.450.20">
    <property type="entry name" value="PAS domain"/>
    <property type="match status" value="2"/>
</dbReference>
<dbReference type="InterPro" id="IPR011102">
    <property type="entry name" value="Sig_transdc_His_kinase_HWE"/>
</dbReference>
<dbReference type="InterPro" id="IPR003018">
    <property type="entry name" value="GAF"/>
</dbReference>
<dbReference type="EC" id="2.7.13.3" evidence="2"/>
<keyword evidence="3" id="KW-0600">Photoreceptor protein</keyword>
<dbReference type="InterPro" id="IPR001610">
    <property type="entry name" value="PAC"/>
</dbReference>
<dbReference type="SUPFAM" id="SSF55781">
    <property type="entry name" value="GAF domain-like"/>
    <property type="match status" value="1"/>
</dbReference>
<keyword evidence="5" id="KW-0716">Sensory transduction</keyword>
<feature type="domain" description="PAC" evidence="18">
    <location>
        <begin position="251"/>
        <end position="307"/>
    </location>
</feature>
<dbReference type="InterPro" id="IPR036890">
    <property type="entry name" value="HATPase_C_sf"/>
</dbReference>
<evidence type="ECO:0000313" key="20">
    <source>
        <dbReference type="Proteomes" id="UP000309747"/>
    </source>
</evidence>
<evidence type="ECO:0000256" key="2">
    <source>
        <dbReference type="ARBA" id="ARBA00012438"/>
    </source>
</evidence>
<evidence type="ECO:0000256" key="1">
    <source>
        <dbReference type="ARBA" id="ARBA00000085"/>
    </source>
</evidence>
<keyword evidence="20" id="KW-1185">Reference proteome</keyword>
<keyword evidence="4" id="KW-0597">Phosphoprotein</keyword>
<keyword evidence="15" id="KW-0675">Receptor</keyword>
<dbReference type="InterPro" id="IPR013656">
    <property type="entry name" value="PAS_4"/>
</dbReference>
<feature type="compositionally biased region" description="Polar residues" evidence="16">
    <location>
        <begin position="239"/>
        <end position="248"/>
    </location>
</feature>
<dbReference type="OrthoDB" id="9816309at2"/>
<dbReference type="CDD" id="cd00130">
    <property type="entry name" value="PAS"/>
    <property type="match status" value="2"/>
</dbReference>
<dbReference type="InterPro" id="IPR035965">
    <property type="entry name" value="PAS-like_dom_sf"/>
</dbReference>
<evidence type="ECO:0000256" key="7">
    <source>
        <dbReference type="ARBA" id="ARBA00022643"/>
    </source>
</evidence>
<dbReference type="GO" id="GO:0009881">
    <property type="term" value="F:photoreceptor activity"/>
    <property type="evidence" value="ECO:0007669"/>
    <property type="project" value="UniProtKB-KW"/>
</dbReference>
<dbReference type="SUPFAM" id="SSF55785">
    <property type="entry name" value="PYP-like sensor domain (PAS domain)"/>
    <property type="match status" value="2"/>
</dbReference>
<keyword evidence="9" id="KW-0677">Repeat</keyword>
<evidence type="ECO:0000256" key="4">
    <source>
        <dbReference type="ARBA" id="ARBA00022553"/>
    </source>
</evidence>
<dbReference type="EMBL" id="SUNI01000006">
    <property type="protein sequence ID" value="TJZ92029.1"/>
    <property type="molecule type" value="Genomic_DNA"/>
</dbReference>
<dbReference type="Pfam" id="PF07536">
    <property type="entry name" value="HWE_HK"/>
    <property type="match status" value="1"/>
</dbReference>
<evidence type="ECO:0000313" key="19">
    <source>
        <dbReference type="EMBL" id="TJZ92029.1"/>
    </source>
</evidence>
<feature type="region of interest" description="Disordered" evidence="16">
    <location>
        <begin position="235"/>
        <end position="263"/>
    </location>
</feature>
<comment type="catalytic activity">
    <reaction evidence="1">
        <text>ATP + protein L-histidine = ADP + protein N-phospho-L-histidine.</text>
        <dbReference type="EC" id="2.7.13.3"/>
    </reaction>
</comment>
<accession>A0A4U0RA46</accession>
<gene>
    <name evidence="19" type="ORF">FA743_09445</name>
</gene>
<evidence type="ECO:0000256" key="11">
    <source>
        <dbReference type="ARBA" id="ARBA00022777"/>
    </source>
</evidence>
<dbReference type="Gene3D" id="3.30.450.40">
    <property type="match status" value="1"/>
</dbReference>
<keyword evidence="8" id="KW-0808">Transferase</keyword>
<evidence type="ECO:0000256" key="6">
    <source>
        <dbReference type="ARBA" id="ARBA00022630"/>
    </source>
</evidence>
<evidence type="ECO:0000256" key="12">
    <source>
        <dbReference type="ARBA" id="ARBA00022840"/>
    </source>
</evidence>
<dbReference type="RefSeq" id="WP_136885861.1">
    <property type="nucleotide sequence ID" value="NZ_SUNI01000006.1"/>
</dbReference>
<dbReference type="Pfam" id="PF01590">
    <property type="entry name" value="GAF"/>
    <property type="match status" value="1"/>
</dbReference>
<dbReference type="SMART" id="SM00911">
    <property type="entry name" value="HWE_HK"/>
    <property type="match status" value="1"/>
</dbReference>
<dbReference type="Pfam" id="PF08447">
    <property type="entry name" value="PAS_3"/>
    <property type="match status" value="1"/>
</dbReference>
<dbReference type="GO" id="GO:0004673">
    <property type="term" value="F:protein histidine kinase activity"/>
    <property type="evidence" value="ECO:0007669"/>
    <property type="project" value="UniProtKB-EC"/>
</dbReference>
<dbReference type="GO" id="GO:0005524">
    <property type="term" value="F:ATP binding"/>
    <property type="evidence" value="ECO:0007669"/>
    <property type="project" value="UniProtKB-KW"/>
</dbReference>
<keyword evidence="14" id="KW-0843">Virulence</keyword>
<dbReference type="SMART" id="SM00086">
    <property type="entry name" value="PAC"/>
    <property type="match status" value="2"/>
</dbReference>
<protein>
    <recommendedName>
        <fullName evidence="2">histidine kinase</fullName>
        <ecNumber evidence="2">2.7.13.3</ecNumber>
    </recommendedName>
</protein>
<keyword evidence="10" id="KW-0547">Nucleotide-binding</keyword>
<evidence type="ECO:0000259" key="18">
    <source>
        <dbReference type="PROSITE" id="PS50113"/>
    </source>
</evidence>
<dbReference type="PROSITE" id="PS50112">
    <property type="entry name" value="PAS"/>
    <property type="match status" value="1"/>
</dbReference>
<dbReference type="PANTHER" id="PTHR41523:SF8">
    <property type="entry name" value="ETHYLENE RESPONSE SENSOR PROTEIN"/>
    <property type="match status" value="1"/>
</dbReference>
<evidence type="ECO:0000256" key="14">
    <source>
        <dbReference type="ARBA" id="ARBA00023026"/>
    </source>
</evidence>
<evidence type="ECO:0000259" key="17">
    <source>
        <dbReference type="PROSITE" id="PS50112"/>
    </source>
</evidence>
<keyword evidence="12" id="KW-0067">ATP-binding</keyword>
<evidence type="ECO:0000256" key="9">
    <source>
        <dbReference type="ARBA" id="ARBA00022737"/>
    </source>
</evidence>
<evidence type="ECO:0000256" key="15">
    <source>
        <dbReference type="ARBA" id="ARBA00023170"/>
    </source>
</evidence>
<evidence type="ECO:0000256" key="13">
    <source>
        <dbReference type="ARBA" id="ARBA00022991"/>
    </source>
</evidence>
<keyword evidence="13" id="KW-0157">Chromophore</keyword>
<organism evidence="19 20">
    <name type="scientific">Paracoccus gahaiensis</name>
    <dbReference type="NCBI Taxonomy" id="1706839"/>
    <lineage>
        <taxon>Bacteria</taxon>
        <taxon>Pseudomonadati</taxon>
        <taxon>Pseudomonadota</taxon>
        <taxon>Alphaproteobacteria</taxon>
        <taxon>Rhodobacterales</taxon>
        <taxon>Paracoccaceae</taxon>
        <taxon>Paracoccus</taxon>
    </lineage>
</organism>
<keyword evidence="7" id="KW-0288">FMN</keyword>
<comment type="caution">
    <text evidence="19">The sequence shown here is derived from an EMBL/GenBank/DDBJ whole genome shotgun (WGS) entry which is preliminary data.</text>
</comment>